<evidence type="ECO:0000313" key="2">
    <source>
        <dbReference type="EMBL" id="KAF2793141.1"/>
    </source>
</evidence>
<sequence>MTIELDKQQDADNTLNLPTNMLPANPSQKLFTLTPKELETIFYQIRGHNGCYPAVALLQHFFDLFPETTLLRIRHRPARKKSGASLTNGIRIPRRSTNG</sequence>
<evidence type="ECO:0000256" key="1">
    <source>
        <dbReference type="SAM" id="MobiDB-lite"/>
    </source>
</evidence>
<keyword evidence="3" id="KW-1185">Reference proteome</keyword>
<dbReference type="Proteomes" id="UP000799757">
    <property type="component" value="Unassembled WGS sequence"/>
</dbReference>
<feature type="region of interest" description="Disordered" evidence="1">
    <location>
        <begin position="1"/>
        <end position="21"/>
    </location>
</feature>
<dbReference type="AlphaFoldDB" id="A0A6A6XA49"/>
<evidence type="ECO:0000313" key="3">
    <source>
        <dbReference type="Proteomes" id="UP000799757"/>
    </source>
</evidence>
<proteinExistence type="predicted"/>
<dbReference type="EMBL" id="MU001940">
    <property type="protein sequence ID" value="KAF2793141.1"/>
    <property type="molecule type" value="Genomic_DNA"/>
</dbReference>
<dbReference type="OrthoDB" id="432970at2759"/>
<protein>
    <submittedName>
        <fullName evidence="2">Uncharacterized protein</fullName>
    </submittedName>
</protein>
<reference evidence="2" key="1">
    <citation type="journal article" date="2020" name="Stud. Mycol.">
        <title>101 Dothideomycetes genomes: a test case for predicting lifestyles and emergence of pathogens.</title>
        <authorList>
            <person name="Haridas S."/>
            <person name="Albert R."/>
            <person name="Binder M."/>
            <person name="Bloem J."/>
            <person name="Labutti K."/>
            <person name="Salamov A."/>
            <person name="Andreopoulos B."/>
            <person name="Baker S."/>
            <person name="Barry K."/>
            <person name="Bills G."/>
            <person name="Bluhm B."/>
            <person name="Cannon C."/>
            <person name="Castanera R."/>
            <person name="Culley D."/>
            <person name="Daum C."/>
            <person name="Ezra D."/>
            <person name="Gonzalez J."/>
            <person name="Henrissat B."/>
            <person name="Kuo A."/>
            <person name="Liang C."/>
            <person name="Lipzen A."/>
            <person name="Lutzoni F."/>
            <person name="Magnuson J."/>
            <person name="Mondo S."/>
            <person name="Nolan M."/>
            <person name="Ohm R."/>
            <person name="Pangilinan J."/>
            <person name="Park H.-J."/>
            <person name="Ramirez L."/>
            <person name="Alfaro M."/>
            <person name="Sun H."/>
            <person name="Tritt A."/>
            <person name="Yoshinaga Y."/>
            <person name="Zwiers L.-H."/>
            <person name="Turgeon B."/>
            <person name="Goodwin S."/>
            <person name="Spatafora J."/>
            <person name="Crous P."/>
            <person name="Grigoriev I."/>
        </authorList>
    </citation>
    <scope>NUCLEOTIDE SEQUENCE</scope>
    <source>
        <strain evidence="2">CBS 109.77</strain>
    </source>
</reference>
<organism evidence="2 3">
    <name type="scientific">Melanomma pulvis-pyrius CBS 109.77</name>
    <dbReference type="NCBI Taxonomy" id="1314802"/>
    <lineage>
        <taxon>Eukaryota</taxon>
        <taxon>Fungi</taxon>
        <taxon>Dikarya</taxon>
        <taxon>Ascomycota</taxon>
        <taxon>Pezizomycotina</taxon>
        <taxon>Dothideomycetes</taxon>
        <taxon>Pleosporomycetidae</taxon>
        <taxon>Pleosporales</taxon>
        <taxon>Melanommataceae</taxon>
        <taxon>Melanomma</taxon>
    </lineage>
</organism>
<gene>
    <name evidence="2" type="ORF">K505DRAFT_362251</name>
</gene>
<accession>A0A6A6XA49</accession>
<name>A0A6A6XA49_9PLEO</name>
<feature type="region of interest" description="Disordered" evidence="1">
    <location>
        <begin position="77"/>
        <end position="99"/>
    </location>
</feature>
<feature type="compositionally biased region" description="Basic and acidic residues" evidence="1">
    <location>
        <begin position="1"/>
        <end position="10"/>
    </location>
</feature>